<gene>
    <name evidence="2" type="ORF">GCM10011357_34470</name>
</gene>
<evidence type="ECO:0000259" key="1">
    <source>
        <dbReference type="PROSITE" id="PS51186"/>
    </source>
</evidence>
<dbReference type="Proteomes" id="UP000614272">
    <property type="component" value="Unassembled WGS sequence"/>
</dbReference>
<dbReference type="PANTHER" id="PTHR43792:SF1">
    <property type="entry name" value="N-ACETYLTRANSFERASE DOMAIN-CONTAINING PROTEIN"/>
    <property type="match status" value="1"/>
</dbReference>
<dbReference type="InterPro" id="IPR000182">
    <property type="entry name" value="GNAT_dom"/>
</dbReference>
<sequence length="181" mass="21130">MLVQHSERLCYRLMDEDDDALLFELDQDPAVMQYITHGKTTSREEIRNTFIPRMLSYRNAEKGWGLWHVRIKEDDHFIGWILVRPMHFFSEQRDDQDIELGWRFKQSAWGKGYATEAARHITNAIIARDSSIRSISAIAMEDNLGSINIMGKLGMCFVKKDLHKDPLGDMEVVYYSKMLAE</sequence>
<feature type="domain" description="N-acetyltransferase" evidence="1">
    <location>
        <begin position="9"/>
        <end position="180"/>
    </location>
</feature>
<protein>
    <submittedName>
        <fullName evidence="2">GNAT family acetyltransferase</fullName>
    </submittedName>
</protein>
<accession>A0ABQ1RQ35</accession>
<keyword evidence="3" id="KW-1185">Reference proteome</keyword>
<reference evidence="3" key="1">
    <citation type="journal article" date="2019" name="Int. J. Syst. Evol. Microbiol.">
        <title>The Global Catalogue of Microorganisms (GCM) 10K type strain sequencing project: providing services to taxonomists for standard genome sequencing and annotation.</title>
        <authorList>
            <consortium name="The Broad Institute Genomics Platform"/>
            <consortium name="The Broad Institute Genome Sequencing Center for Infectious Disease"/>
            <person name="Wu L."/>
            <person name="Ma J."/>
        </authorList>
    </citation>
    <scope>NUCLEOTIDE SEQUENCE [LARGE SCALE GENOMIC DNA]</scope>
    <source>
        <strain evidence="3">CGMCC 1.12923</strain>
    </source>
</reference>
<organism evidence="2 3">
    <name type="scientific">Lacimicrobium alkaliphilum</name>
    <dbReference type="NCBI Taxonomy" id="1526571"/>
    <lineage>
        <taxon>Bacteria</taxon>
        <taxon>Pseudomonadati</taxon>
        <taxon>Pseudomonadota</taxon>
        <taxon>Gammaproteobacteria</taxon>
        <taxon>Alteromonadales</taxon>
        <taxon>Alteromonadaceae</taxon>
        <taxon>Lacimicrobium</taxon>
    </lineage>
</organism>
<name>A0ABQ1RQ35_9ALTE</name>
<dbReference type="SUPFAM" id="SSF55729">
    <property type="entry name" value="Acyl-CoA N-acyltransferases (Nat)"/>
    <property type="match status" value="1"/>
</dbReference>
<dbReference type="RefSeq" id="WP_099036062.1">
    <property type="nucleotide sequence ID" value="NZ_BMGJ01000018.1"/>
</dbReference>
<comment type="caution">
    <text evidence="2">The sequence shown here is derived from an EMBL/GenBank/DDBJ whole genome shotgun (WGS) entry which is preliminary data.</text>
</comment>
<dbReference type="Pfam" id="PF13302">
    <property type="entry name" value="Acetyltransf_3"/>
    <property type="match status" value="1"/>
</dbReference>
<dbReference type="Gene3D" id="3.40.630.30">
    <property type="match status" value="1"/>
</dbReference>
<dbReference type="PANTHER" id="PTHR43792">
    <property type="entry name" value="GNAT FAMILY, PUTATIVE (AFU_ORTHOLOGUE AFUA_3G00765)-RELATED-RELATED"/>
    <property type="match status" value="1"/>
</dbReference>
<dbReference type="InterPro" id="IPR051531">
    <property type="entry name" value="N-acetyltransferase"/>
</dbReference>
<dbReference type="EMBL" id="BMGJ01000018">
    <property type="protein sequence ID" value="GGD76544.1"/>
    <property type="molecule type" value="Genomic_DNA"/>
</dbReference>
<proteinExistence type="predicted"/>
<dbReference type="InterPro" id="IPR016181">
    <property type="entry name" value="Acyl_CoA_acyltransferase"/>
</dbReference>
<evidence type="ECO:0000313" key="2">
    <source>
        <dbReference type="EMBL" id="GGD76544.1"/>
    </source>
</evidence>
<evidence type="ECO:0000313" key="3">
    <source>
        <dbReference type="Proteomes" id="UP000614272"/>
    </source>
</evidence>
<dbReference type="PROSITE" id="PS51186">
    <property type="entry name" value="GNAT"/>
    <property type="match status" value="1"/>
</dbReference>